<feature type="non-terminal residue" evidence="2">
    <location>
        <position position="1"/>
    </location>
</feature>
<dbReference type="AlphaFoldDB" id="X0T5V5"/>
<protein>
    <recommendedName>
        <fullName evidence="1">XdhC Rossmann domain-containing protein</fullName>
    </recommendedName>
</protein>
<dbReference type="EMBL" id="BARS01019234">
    <property type="protein sequence ID" value="GAF88589.1"/>
    <property type="molecule type" value="Genomic_DNA"/>
</dbReference>
<evidence type="ECO:0000259" key="1">
    <source>
        <dbReference type="Pfam" id="PF13478"/>
    </source>
</evidence>
<name>X0T5V5_9ZZZZ</name>
<evidence type="ECO:0000313" key="2">
    <source>
        <dbReference type="EMBL" id="GAF88589.1"/>
    </source>
</evidence>
<dbReference type="PANTHER" id="PTHR30388">
    <property type="entry name" value="ALDEHYDE OXIDOREDUCTASE MOLYBDENUM COFACTOR ASSEMBLY PROTEIN"/>
    <property type="match status" value="1"/>
</dbReference>
<dbReference type="InterPro" id="IPR052698">
    <property type="entry name" value="MoCofactor_Util/Proc"/>
</dbReference>
<reference evidence="2" key="1">
    <citation type="journal article" date="2014" name="Front. Microbiol.">
        <title>High frequency of phylogenetically diverse reductive dehalogenase-homologous genes in deep subseafloor sedimentary metagenomes.</title>
        <authorList>
            <person name="Kawai M."/>
            <person name="Futagami T."/>
            <person name="Toyoda A."/>
            <person name="Takaki Y."/>
            <person name="Nishi S."/>
            <person name="Hori S."/>
            <person name="Arai W."/>
            <person name="Tsubouchi T."/>
            <person name="Morono Y."/>
            <person name="Uchiyama I."/>
            <person name="Ito T."/>
            <person name="Fujiyama A."/>
            <person name="Inagaki F."/>
            <person name="Takami H."/>
        </authorList>
    </citation>
    <scope>NUCLEOTIDE SEQUENCE</scope>
    <source>
        <strain evidence="2">Expedition CK06-06</strain>
    </source>
</reference>
<dbReference type="Gene3D" id="3.40.50.720">
    <property type="entry name" value="NAD(P)-binding Rossmann-like Domain"/>
    <property type="match status" value="1"/>
</dbReference>
<sequence>PVRVKTDEGFVEYRVRIEATPKLVIAGGGHIGRALAAVTVPLGFHVSVIDDRTEFASTERFPPPIKPTVGNIAEALKRWPIDANSYIVIVTRGHKHDERALGAVLDSPARYIGMIGSKRKIEVIYDNLRHDGAAQEQLDRIHAPIGLAIGAVTPEEIAVSIAAQLVAVRRAGQQRESVAGPFPISDATL</sequence>
<dbReference type="PANTHER" id="PTHR30388:SF6">
    <property type="entry name" value="XANTHINE DEHYDROGENASE SUBUNIT A-RELATED"/>
    <property type="match status" value="1"/>
</dbReference>
<dbReference type="InterPro" id="IPR027051">
    <property type="entry name" value="XdhC_Rossmann_dom"/>
</dbReference>
<comment type="caution">
    <text evidence="2">The sequence shown here is derived from an EMBL/GenBank/DDBJ whole genome shotgun (WGS) entry which is preliminary data.</text>
</comment>
<accession>X0T5V5</accession>
<organism evidence="2">
    <name type="scientific">marine sediment metagenome</name>
    <dbReference type="NCBI Taxonomy" id="412755"/>
    <lineage>
        <taxon>unclassified sequences</taxon>
        <taxon>metagenomes</taxon>
        <taxon>ecological metagenomes</taxon>
    </lineage>
</organism>
<dbReference type="Pfam" id="PF13478">
    <property type="entry name" value="XdhC_C"/>
    <property type="match status" value="1"/>
</dbReference>
<gene>
    <name evidence="2" type="ORF">S01H1_31195</name>
</gene>
<proteinExistence type="predicted"/>
<feature type="domain" description="XdhC Rossmann" evidence="1">
    <location>
        <begin position="23"/>
        <end position="165"/>
    </location>
</feature>